<dbReference type="InterPro" id="IPR028082">
    <property type="entry name" value="Peripla_BP_I"/>
</dbReference>
<organism evidence="3 4">
    <name type="scientific">Syncephalastrum racemosum</name>
    <name type="common">Filamentous fungus</name>
    <dbReference type="NCBI Taxonomy" id="13706"/>
    <lineage>
        <taxon>Eukaryota</taxon>
        <taxon>Fungi</taxon>
        <taxon>Fungi incertae sedis</taxon>
        <taxon>Mucoromycota</taxon>
        <taxon>Mucoromycotina</taxon>
        <taxon>Mucoromycetes</taxon>
        <taxon>Mucorales</taxon>
        <taxon>Syncephalastraceae</taxon>
        <taxon>Syncephalastrum</taxon>
    </lineage>
</organism>
<dbReference type="InParanoid" id="A0A1X2HHM0"/>
<evidence type="ECO:0000256" key="1">
    <source>
        <dbReference type="SAM" id="MobiDB-lite"/>
    </source>
</evidence>
<comment type="caution">
    <text evidence="3">The sequence shown here is derived from an EMBL/GenBank/DDBJ whole genome shotgun (WGS) entry which is preliminary data.</text>
</comment>
<gene>
    <name evidence="3" type="ORF">BCR43DRAFT_543258</name>
</gene>
<protein>
    <recommendedName>
        <fullName evidence="2">Periplasmic binding protein domain-containing protein</fullName>
    </recommendedName>
</protein>
<dbReference type="Proteomes" id="UP000242180">
    <property type="component" value="Unassembled WGS sequence"/>
</dbReference>
<name>A0A1X2HHM0_SYNRA</name>
<proteinExistence type="predicted"/>
<evidence type="ECO:0000313" key="4">
    <source>
        <dbReference type="Proteomes" id="UP000242180"/>
    </source>
</evidence>
<dbReference type="Pfam" id="PF13407">
    <property type="entry name" value="Peripla_BP_4"/>
    <property type="match status" value="1"/>
</dbReference>
<feature type="region of interest" description="Disordered" evidence="1">
    <location>
        <begin position="1"/>
        <end position="33"/>
    </location>
</feature>
<feature type="compositionally biased region" description="Basic and acidic residues" evidence="1">
    <location>
        <begin position="1"/>
        <end position="15"/>
    </location>
</feature>
<keyword evidence="4" id="KW-1185">Reference proteome</keyword>
<evidence type="ECO:0000259" key="2">
    <source>
        <dbReference type="Pfam" id="PF13407"/>
    </source>
</evidence>
<dbReference type="EMBL" id="MCGN01000003">
    <property type="protein sequence ID" value="ORY98558.1"/>
    <property type="molecule type" value="Genomic_DNA"/>
</dbReference>
<dbReference type="InterPro" id="IPR025997">
    <property type="entry name" value="SBP_2_dom"/>
</dbReference>
<sequence>MRATLDGEERVDDKPISLPPCNRSYALSASSTEKQKDRTRIVVISHDSAMETFFHSPEQGARDASAILDIGFEWNRHLINSGQKMTTDIRNAVDSNADGIIMTIPNDEVFEAAKYALEKNIPVMVFNTGLNYAKELGLSRVLQEDDEAVTLLAHQLKARGYYKPLVLQLADLDDRAFEARYNSLRGVFGEAPVLLPLIDYNNTAQPMVRVRDTFLANKTYDCIVSLGGSIGVDIVSGAVLDILEKKKDTRVGAAFLDIGGNNMTALFSRHKDTIGISQLPYYQTALPVFYMYLRILTGYDVFSNETIKTGPNLVTNDTLHDILDSEQTTLLPLNDRTSVMGAILPNTRGKSYNSIVMAGVEDLARRLNWTAFNEIEDGPLGYPHQLRHELATYARQGVNGIILQSSDSSVLDYGASVANASEVPLARIGTFYEELHPSEKPQVF</sequence>
<dbReference type="AlphaFoldDB" id="A0A1X2HHM0"/>
<dbReference type="OMA" id="NSASKMI"/>
<accession>A0A1X2HHM0</accession>
<feature type="domain" description="Periplasmic binding protein" evidence="2">
    <location>
        <begin position="41"/>
        <end position="265"/>
    </location>
</feature>
<dbReference type="OrthoDB" id="60033at2759"/>
<evidence type="ECO:0000313" key="3">
    <source>
        <dbReference type="EMBL" id="ORY98558.1"/>
    </source>
</evidence>
<reference evidence="3 4" key="1">
    <citation type="submission" date="2016-07" db="EMBL/GenBank/DDBJ databases">
        <title>Pervasive Adenine N6-methylation of Active Genes in Fungi.</title>
        <authorList>
            <consortium name="DOE Joint Genome Institute"/>
            <person name="Mondo S.J."/>
            <person name="Dannebaum R.O."/>
            <person name="Kuo R.C."/>
            <person name="Labutti K."/>
            <person name="Haridas S."/>
            <person name="Kuo A."/>
            <person name="Salamov A."/>
            <person name="Ahrendt S.R."/>
            <person name="Lipzen A."/>
            <person name="Sullivan W."/>
            <person name="Andreopoulos W.B."/>
            <person name="Clum A."/>
            <person name="Lindquist E."/>
            <person name="Daum C."/>
            <person name="Ramamoorthy G.K."/>
            <person name="Gryganskyi A."/>
            <person name="Culley D."/>
            <person name="Magnuson J.K."/>
            <person name="James T.Y."/>
            <person name="O'Malley M.A."/>
            <person name="Stajich J.E."/>
            <person name="Spatafora J.W."/>
            <person name="Visel A."/>
            <person name="Grigoriev I.V."/>
        </authorList>
    </citation>
    <scope>NUCLEOTIDE SEQUENCE [LARGE SCALE GENOMIC DNA]</scope>
    <source>
        <strain evidence="3 4">NRRL 2496</strain>
    </source>
</reference>
<dbReference type="Gene3D" id="3.40.50.2300">
    <property type="match status" value="2"/>
</dbReference>
<dbReference type="SUPFAM" id="SSF53822">
    <property type="entry name" value="Periplasmic binding protein-like I"/>
    <property type="match status" value="1"/>
</dbReference>